<evidence type="ECO:0000313" key="3">
    <source>
        <dbReference type="EMBL" id="OGK31448.1"/>
    </source>
</evidence>
<dbReference type="AlphaFoldDB" id="A0A1F7HJQ9"/>
<feature type="transmembrane region" description="Helical" evidence="1">
    <location>
        <begin position="460"/>
        <end position="479"/>
    </location>
</feature>
<keyword evidence="1" id="KW-0812">Transmembrane</keyword>
<dbReference type="InterPro" id="IPR001173">
    <property type="entry name" value="Glyco_trans_2-like"/>
</dbReference>
<reference evidence="3 4" key="1">
    <citation type="journal article" date="2016" name="Nat. Commun.">
        <title>Thousands of microbial genomes shed light on interconnected biogeochemical processes in an aquifer system.</title>
        <authorList>
            <person name="Anantharaman K."/>
            <person name="Brown C.T."/>
            <person name="Hug L.A."/>
            <person name="Sharon I."/>
            <person name="Castelle C.J."/>
            <person name="Probst A.J."/>
            <person name="Thomas B.C."/>
            <person name="Singh A."/>
            <person name="Wilkins M.J."/>
            <person name="Karaoz U."/>
            <person name="Brodie E.L."/>
            <person name="Williams K.H."/>
            <person name="Hubbard S.S."/>
            <person name="Banfield J.F."/>
        </authorList>
    </citation>
    <scope>NUCLEOTIDE SEQUENCE [LARGE SCALE GENOMIC DNA]</scope>
</reference>
<dbReference type="PANTHER" id="PTHR36851">
    <property type="entry name" value="UNNAMED PRODUCT"/>
    <property type="match status" value="1"/>
</dbReference>
<feature type="transmembrane region" description="Helical" evidence="1">
    <location>
        <begin position="27"/>
        <end position="60"/>
    </location>
</feature>
<protein>
    <recommendedName>
        <fullName evidence="2">Glycosyltransferase 2-like domain-containing protein</fullName>
    </recommendedName>
</protein>
<evidence type="ECO:0000259" key="2">
    <source>
        <dbReference type="Pfam" id="PF13632"/>
    </source>
</evidence>
<accession>A0A1F7HJQ9</accession>
<dbReference type="SUPFAM" id="SSF53448">
    <property type="entry name" value="Nucleotide-diphospho-sugar transferases"/>
    <property type="match status" value="1"/>
</dbReference>
<comment type="caution">
    <text evidence="3">The sequence shown here is derived from an EMBL/GenBank/DDBJ whole genome shotgun (WGS) entry which is preliminary data.</text>
</comment>
<dbReference type="Proteomes" id="UP000178098">
    <property type="component" value="Unassembled WGS sequence"/>
</dbReference>
<proteinExistence type="predicted"/>
<sequence length="500" mass="58352">MTIQTSYTHEDIKGSFLYRFTEKAMPILVWLTITMPIWLSPFHPAVAAYFILAFFIYFLYKTVKTAYFGVISLRLLQSAGKIQWSELLHDIPEHAKLEHYVMVVTASASTEKLTHTLEHIQSQVYDHSKIHVVLAMEARGGEEAKERSHQIHAKYKGIFGGLLTTFHTLTSGEVIGKASNATFACKEISKHIRRRHLKPENVLITICDEDSLLPTQYLAYLTYKFLKEAEQKYCFFAAPVLLYNHFWKLPFPVRMQMTLSCVARLAFLSMRDDFIQISTYSTNLWLLESIHYWDVDIIPEDWHIYMQAFYTLGEKVKTVPIYMPIVRDGVLGPSLRKTLKARYEQEKRWAWGATDVPYAVARFFNSPHINFWTKLRRLLYLMEVHFMWPTAFFILTLSASIPSMVNESFERTVMGFLLPKLAATILTIATFFLIFAIYFDYSLRKRVNIETGWKNIPMLFIQWFFMPVVSFFFSSLPALESHTRMLLGKKLEYRVTEKVG</sequence>
<feature type="transmembrane region" description="Helical" evidence="1">
    <location>
        <begin position="421"/>
        <end position="439"/>
    </location>
</feature>
<dbReference type="Pfam" id="PF13632">
    <property type="entry name" value="Glyco_trans_2_3"/>
    <property type="match status" value="1"/>
</dbReference>
<gene>
    <name evidence="3" type="ORF">A3D08_02375</name>
</gene>
<evidence type="ECO:0000313" key="4">
    <source>
        <dbReference type="Proteomes" id="UP000178098"/>
    </source>
</evidence>
<dbReference type="PANTHER" id="PTHR36851:SF1">
    <property type="entry name" value="GLYCO_TRANS_2-LIKE DOMAIN-CONTAINING PROTEIN"/>
    <property type="match status" value="1"/>
</dbReference>
<evidence type="ECO:0000256" key="1">
    <source>
        <dbReference type="SAM" id="Phobius"/>
    </source>
</evidence>
<keyword evidence="1" id="KW-1133">Transmembrane helix</keyword>
<organism evidence="3 4">
    <name type="scientific">Candidatus Roizmanbacteria bacterium RIFCSPHIGHO2_02_FULL_43_11</name>
    <dbReference type="NCBI Taxonomy" id="1802043"/>
    <lineage>
        <taxon>Bacteria</taxon>
        <taxon>Candidatus Roizmaniibacteriota</taxon>
    </lineage>
</organism>
<dbReference type="EMBL" id="MFZT01000016">
    <property type="protein sequence ID" value="OGK31448.1"/>
    <property type="molecule type" value="Genomic_DNA"/>
</dbReference>
<dbReference type="InterPro" id="IPR029044">
    <property type="entry name" value="Nucleotide-diphossugar_trans"/>
</dbReference>
<feature type="domain" description="Glycosyltransferase 2-like" evidence="2">
    <location>
        <begin position="203"/>
        <end position="431"/>
    </location>
</feature>
<keyword evidence="1" id="KW-0472">Membrane</keyword>
<feature type="transmembrane region" description="Helical" evidence="1">
    <location>
        <begin position="378"/>
        <end position="401"/>
    </location>
</feature>
<name>A0A1F7HJQ9_9BACT</name>